<keyword evidence="2" id="KW-1185">Reference proteome</keyword>
<dbReference type="AlphaFoldDB" id="A0A5R9GPQ8"/>
<comment type="caution">
    <text evidence="1">The sequence shown here is derived from an EMBL/GenBank/DDBJ whole genome shotgun (WGS) entry which is preliminary data.</text>
</comment>
<protein>
    <submittedName>
        <fullName evidence="1">Uncharacterized protein</fullName>
    </submittedName>
</protein>
<proteinExistence type="predicted"/>
<reference evidence="1 2" key="1">
    <citation type="journal article" date="2019" name="Appl. Environ. Microbiol.">
        <title>Environmental Evidence and Genomic Insight of Iron-oxidizing Bacteria Preference Towards More Corrosion Resistant Stainless Steel at Higher Salinities.</title>
        <authorList>
            <person name="Garrison C.E."/>
            <person name="Price K.A."/>
            <person name="Field E.K."/>
        </authorList>
    </citation>
    <scope>NUCLEOTIDE SEQUENCE [LARGE SCALE GENOMIC DNA]</scope>
    <source>
        <strain evidence="1 2">P3</strain>
    </source>
</reference>
<dbReference type="Proteomes" id="UP000306585">
    <property type="component" value="Unassembled WGS sequence"/>
</dbReference>
<accession>A0A5R9GPQ8</accession>
<dbReference type="EMBL" id="VBRY01000007">
    <property type="protein sequence ID" value="TLS67045.1"/>
    <property type="molecule type" value="Genomic_DNA"/>
</dbReference>
<gene>
    <name evidence="1" type="ORF">FEF65_08845</name>
</gene>
<evidence type="ECO:0000313" key="2">
    <source>
        <dbReference type="Proteomes" id="UP000306585"/>
    </source>
</evidence>
<dbReference type="RefSeq" id="WP_138239436.1">
    <property type="nucleotide sequence ID" value="NZ_VBRY01000007.1"/>
</dbReference>
<name>A0A5R9GPQ8_9PROT</name>
<sequence>MQVVSNITFPSATAVTTVKAPAKAPASVATQQLSAPKTVSKAGGLWESGSFSFGDVIDMVNPLQHLPVISTIYRKLTGDEIGAAPRMIGGAIFGGLMGSWVSGLASAMVNAFSTSGTGKDIGEHMMEYAQSTISPTTARVAPTAVAANPPSASQAVNQHPAAPSVVPVQMADIPPSQAQPAGQPIAVTSATSYGRNPMQTAIGQYQQQIIIDDFRKESHYWG</sequence>
<organism evidence="1 2">
    <name type="scientific">Mariprofundus erugo</name>
    <dbReference type="NCBI Taxonomy" id="2528639"/>
    <lineage>
        <taxon>Bacteria</taxon>
        <taxon>Pseudomonadati</taxon>
        <taxon>Pseudomonadota</taxon>
        <taxon>Candidatius Mariprofundia</taxon>
        <taxon>Mariprofundales</taxon>
        <taxon>Mariprofundaceae</taxon>
        <taxon>Mariprofundus</taxon>
    </lineage>
</organism>
<evidence type="ECO:0000313" key="1">
    <source>
        <dbReference type="EMBL" id="TLS67045.1"/>
    </source>
</evidence>